<dbReference type="PANTHER" id="PTHR35340">
    <property type="entry name" value="PQQ ENZYME REPEAT PROTEIN-RELATED"/>
    <property type="match status" value="1"/>
</dbReference>
<dbReference type="InterPro" id="IPR053143">
    <property type="entry name" value="Arylsulfate_ST"/>
</dbReference>
<dbReference type="VEuPathDB" id="FungiDB:KLMA_60004"/>
<sequence length="549" mass="61504">MKFISTVFSLSAIVSTTVADWQFRSRPDLSAPILNITIPATEETSPGYIFAAPFSGFADRNHHGPRQEGPYIFTDKGELVWSGFGYYSIWATNFQKARYKGEDILFSFEGLHNPYYGHGHGHITLLNKNYETIKELRAGKHKVSDKHEFHIINEKTALIQIYQPVPADLTPYNATPEQQWIVDSIFQELDIETGEVLYEWSSLEHVSPNDSVLSVTEGQAGAGFNSSDAWDYFHINSVDKDEDGNYLLSARNAASLYKIDGSSGEIIWKLGGLPNITSSSFDSNFNFSFQHHARWIEQDGSKEIISFYDNSAQGTENGVGNVVSYSPTSSGKVIEVDFKKGNAYLLKYYLPPDNLLSKSQGSIQILPNGNAIVNWGSSGAVTEFNKEETPIFHAYFDSGHLGEKVENYRAFKFNWTGVPHEDIAVFSEYTNDDETKIYVSWNGDTRTKTWKFFTVEEDGSRILLGSTHRTGFETTFTAKKKIDDGILVEAFSADGTKLGSSESVYSQKQVLPYKKSIVSPNSSENTSRAAFLNYFEWKVLAEFLGCPLS</sequence>
<dbReference type="EMBL" id="AP012218">
    <property type="protein sequence ID" value="BAO41295.1"/>
    <property type="molecule type" value="Genomic_DNA"/>
</dbReference>
<evidence type="ECO:0000313" key="3">
    <source>
        <dbReference type="Proteomes" id="UP000065495"/>
    </source>
</evidence>
<dbReference type="Pfam" id="PF14269">
    <property type="entry name" value="Arylsulfotran_2"/>
    <property type="match status" value="1"/>
</dbReference>
<dbReference type="GeneID" id="34717232"/>
<keyword evidence="1" id="KW-0732">Signal</keyword>
<proteinExistence type="predicted"/>
<dbReference type="KEGG" id="kmx:KLMA_60004"/>
<reference evidence="2 3" key="1">
    <citation type="journal article" date="2015" name="Biotechnol. Biofuels">
        <title>Genetic basis of the highly efficient yeast Kluyveromyces marxianus: complete genome sequence and transcriptome analyses.</title>
        <authorList>
            <person name="Lertwattanasakul N."/>
            <person name="Kosaka T."/>
            <person name="Hosoyama A."/>
            <person name="Suzuki Y."/>
            <person name="Rodrussamee N."/>
            <person name="Matsutani M."/>
            <person name="Murata M."/>
            <person name="Fujimoto N."/>
            <person name="Suprayogi"/>
            <person name="Tsuchikane K."/>
            <person name="Limtong S."/>
            <person name="Fujita N."/>
            <person name="Yamada M."/>
        </authorList>
    </citation>
    <scope>NUCLEOTIDE SEQUENCE [LARGE SCALE GENOMIC DNA]</scope>
    <source>
        <strain evidence="3">DMKU3-1042 / BCC 29191 / NBRC 104275</strain>
    </source>
</reference>
<feature type="chain" id="PRO_5004796126" evidence="1">
    <location>
        <begin position="20"/>
        <end position="549"/>
    </location>
</feature>
<organism evidence="2 3">
    <name type="scientific">Kluyveromyces marxianus (strain DMKU3-1042 / BCC 29191 / NBRC 104275)</name>
    <name type="common">Yeast</name>
    <name type="synonym">Candida kefyr</name>
    <dbReference type="NCBI Taxonomy" id="1003335"/>
    <lineage>
        <taxon>Eukaryota</taxon>
        <taxon>Fungi</taxon>
        <taxon>Dikarya</taxon>
        <taxon>Ascomycota</taxon>
        <taxon>Saccharomycotina</taxon>
        <taxon>Saccharomycetes</taxon>
        <taxon>Saccharomycetales</taxon>
        <taxon>Saccharomycetaceae</taxon>
        <taxon>Kluyveromyces</taxon>
    </lineage>
</organism>
<dbReference type="SUPFAM" id="SSF50998">
    <property type="entry name" value="Quinoprotein alcohol dehydrogenase-like"/>
    <property type="match status" value="2"/>
</dbReference>
<dbReference type="Proteomes" id="UP000065495">
    <property type="component" value="Chromosome 6"/>
</dbReference>
<evidence type="ECO:0000256" key="1">
    <source>
        <dbReference type="SAM" id="SignalP"/>
    </source>
</evidence>
<dbReference type="PANTHER" id="PTHR35340:SF9">
    <property type="entry name" value="ASST-DOMAIN-CONTAINING PROTEIN"/>
    <property type="match status" value="1"/>
</dbReference>
<name>W0TD77_KLUMD</name>
<dbReference type="AlphaFoldDB" id="W0TD77"/>
<feature type="signal peptide" evidence="1">
    <location>
        <begin position="1"/>
        <end position="19"/>
    </location>
</feature>
<evidence type="ECO:0000313" key="2">
    <source>
        <dbReference type="EMBL" id="BAO41295.1"/>
    </source>
</evidence>
<gene>
    <name evidence="2" type="ORF">KLMA_60004</name>
</gene>
<dbReference type="RefSeq" id="XP_022677089.1">
    <property type="nucleotide sequence ID" value="XM_022820647.1"/>
</dbReference>
<protein>
    <submittedName>
        <fullName evidence="2">Arylsulfotrans</fullName>
    </submittedName>
</protein>
<dbReference type="InterPro" id="IPR011047">
    <property type="entry name" value="Quinoprotein_ADH-like_sf"/>
</dbReference>
<dbReference type="OrthoDB" id="5427350at2759"/>
<dbReference type="InterPro" id="IPR039535">
    <property type="entry name" value="ASST-like"/>
</dbReference>
<accession>W0TD77</accession>